<keyword evidence="2" id="KW-0472">Membrane</keyword>
<feature type="transmembrane region" description="Helical" evidence="2">
    <location>
        <begin position="582"/>
        <end position="602"/>
    </location>
</feature>
<feature type="region of interest" description="Disordered" evidence="1">
    <location>
        <begin position="1329"/>
        <end position="1378"/>
    </location>
</feature>
<evidence type="ECO:0000256" key="1">
    <source>
        <dbReference type="SAM" id="MobiDB-lite"/>
    </source>
</evidence>
<accession>A0A7X9NRK2</accession>
<feature type="compositionally biased region" description="Basic and acidic residues" evidence="1">
    <location>
        <begin position="882"/>
        <end position="892"/>
    </location>
</feature>
<feature type="region of interest" description="Disordered" evidence="1">
    <location>
        <begin position="706"/>
        <end position="903"/>
    </location>
</feature>
<comment type="caution">
    <text evidence="3">The sequence shown here is derived from an EMBL/GenBank/DDBJ whole genome shotgun (WGS) entry which is preliminary data.</text>
</comment>
<feature type="transmembrane region" description="Helical" evidence="2">
    <location>
        <begin position="489"/>
        <end position="512"/>
    </location>
</feature>
<feature type="compositionally biased region" description="Low complexity" evidence="1">
    <location>
        <begin position="841"/>
        <end position="851"/>
    </location>
</feature>
<organism evidence="3 4">
    <name type="scientific">Bifidobacterium thermophilum</name>
    <dbReference type="NCBI Taxonomy" id="33905"/>
    <lineage>
        <taxon>Bacteria</taxon>
        <taxon>Bacillati</taxon>
        <taxon>Actinomycetota</taxon>
        <taxon>Actinomycetes</taxon>
        <taxon>Bifidobacteriales</taxon>
        <taxon>Bifidobacteriaceae</taxon>
        <taxon>Bifidobacterium</taxon>
    </lineage>
</organism>
<name>A0A7X9NRK2_9BIFI</name>
<dbReference type="Proteomes" id="UP000588369">
    <property type="component" value="Unassembled WGS sequence"/>
</dbReference>
<feature type="compositionally biased region" description="Basic and acidic residues" evidence="1">
    <location>
        <begin position="857"/>
        <end position="872"/>
    </location>
</feature>
<feature type="compositionally biased region" description="Acidic residues" evidence="1">
    <location>
        <begin position="1331"/>
        <end position="1341"/>
    </location>
</feature>
<feature type="transmembrane region" description="Helical" evidence="2">
    <location>
        <begin position="131"/>
        <end position="154"/>
    </location>
</feature>
<gene>
    <name evidence="3" type="ORF">HF844_03820</name>
</gene>
<sequence length="1378" mass="141583">MSTFGAQWCNGGTECLPVLRWASDAGTLDNRTDGWIQQITSIFSSIPLNVEGMFLSIGNNLWSAAAWLVKRSGGVDVAGKIGPKSNEIAHNLYAALTGDWMLLGLALVAAIVLGMWQAWRHSSPREATRRIGAAVLGVALFLSMGAASTTGSAANRNASPLTPYWTTNLAIKTVSQVGAGAMNSFDKGFDSGAGMLAGQPKGSWMLTSCRRYTANLRNAYLQAKGNDVVLDNLDRMWEETGLRIWIRAQYGAGDTGQTVFCRVLEQRASIPAKEQLAFTRGDATLNGGDDYSNRGQMANLNPDAIIFWPTSLVTKSDTKEKNINEPGAAPERRLDRMQVMWDTCAINTSGDLTIRSGWGFVGDVEGGERGEESTRATGDGHSSYQGLKENCSIALTGTYGGFKNGPLLTHDGDGNMTIITGKGPDKANQRIMNVAEKFDLDESITGTKGGKNDWRALITGRNHGASDRAKRNAENTITNQHGSATVSDLGGALVFSLAGLVNLVIFGLLLGLMRMVATAVAFLIAGLGLPVAFLILAFAPDRGKKAIQGALGQMLGMAAGVTVVGLVAGLDCLITTSFMDMLGVFGEGVGVMPLALCSLIIPPLGLKILQWFCINVWKIGDPMSWGAFGALMAGKKVMKGIGKVAAGVVAGGAALAAGGGLASAIGAAEHGYASGGSPFGMLRAGAAGTRAGEQDAYFRDRRAAKAANDKYGPVPDGRDDADSAAGSNGPKPEPETATDAGDDSGKGAAPDGGKDADDAAGGTDDEAPDETAGGPDGGKDADDAAGGSDDKPDETADDSGEGEAAAGEEETAQADDAEATAETANGAPKPEETGDADHAAETANGTAKQAAAGGGEAKPDRSHRTRPDKQDWAKAYANARTEAAKQAEDEQKAGLLRPGESVEDRAAAIYKERLQNGDIDRMAWEDVPEQSAGRTEPDKADWGKARQDAWQSATQSAEWAEKHHKLPAGMDAREYAQSLYNGMERDGEITRNAWANMNAAHAAPPTGLRLAAQKVSDFATAHPVAARAATLVAANAATVMTGGAAAPAAFAMAAAVNSAASRRGVLHNAGLGLGHAAQAGGAAVATRFSNVAARAEQFSHLADDHKIAGTVAGAAAGLGAGGAAVAAGAAMMGATAGMAAPIAVPLMAGGMAAGAVGANVTRIRQAFAPGGAGRAVLHRADQTLGGFENRVSDAAGSAFNATAQAAHTAAAAATARIDFATALMNEAQATAPMPPVQAAPAPAPAAPRVQPARRAAHAADQALNGFETRVGDAMDNATAAGQRRAAQAAAAAQRLGEQAGTSVHNLAARAAGPSWDPNARQAVDRALGEADMAEADADGDLPDSWTRQPSDADMADMERQHAEDAAHPRKPGNRPDPF</sequence>
<feature type="transmembrane region" description="Helical" evidence="2">
    <location>
        <begin position="551"/>
        <end position="570"/>
    </location>
</feature>
<feature type="compositionally biased region" description="Acidic residues" evidence="1">
    <location>
        <begin position="795"/>
        <end position="819"/>
    </location>
</feature>
<evidence type="ECO:0000313" key="3">
    <source>
        <dbReference type="EMBL" id="NME61934.1"/>
    </source>
</evidence>
<protein>
    <submittedName>
        <fullName evidence="3">Uncharacterized protein</fullName>
    </submittedName>
</protein>
<feature type="compositionally biased region" description="Basic and acidic residues" evidence="1">
    <location>
        <begin position="935"/>
        <end position="947"/>
    </location>
</feature>
<keyword evidence="2" id="KW-1133">Transmembrane helix</keyword>
<proteinExistence type="predicted"/>
<feature type="compositionally biased region" description="Basic and acidic residues" evidence="1">
    <location>
        <begin position="777"/>
        <end position="794"/>
    </location>
</feature>
<feature type="transmembrane region" description="Helical" evidence="2">
    <location>
        <begin position="519"/>
        <end position="539"/>
    </location>
</feature>
<reference evidence="3 4" key="1">
    <citation type="submission" date="2020-04" db="EMBL/GenBank/DDBJ databases">
        <authorList>
            <person name="Hitch T.C.A."/>
            <person name="Wylensek D."/>
            <person name="Clavel T."/>
        </authorList>
    </citation>
    <scope>NUCLEOTIDE SEQUENCE [LARGE SCALE GENOMIC DNA]</scope>
    <source>
        <strain evidence="3 4">BSM-130-P53-3C</strain>
    </source>
</reference>
<evidence type="ECO:0000256" key="2">
    <source>
        <dbReference type="SAM" id="Phobius"/>
    </source>
</evidence>
<dbReference type="RefSeq" id="WP_168984032.1">
    <property type="nucleotide sequence ID" value="NZ_JABAGI010000003.1"/>
</dbReference>
<feature type="transmembrane region" description="Helical" evidence="2">
    <location>
        <begin position="644"/>
        <end position="668"/>
    </location>
</feature>
<dbReference type="EMBL" id="JABAGI010000003">
    <property type="protein sequence ID" value="NME61934.1"/>
    <property type="molecule type" value="Genomic_DNA"/>
</dbReference>
<feature type="transmembrane region" description="Helical" evidence="2">
    <location>
        <begin position="100"/>
        <end position="119"/>
    </location>
</feature>
<keyword evidence="2" id="KW-0812">Transmembrane</keyword>
<evidence type="ECO:0000313" key="4">
    <source>
        <dbReference type="Proteomes" id="UP000588369"/>
    </source>
</evidence>
<feature type="compositionally biased region" description="Basic and acidic residues" evidence="1">
    <location>
        <begin position="829"/>
        <end position="840"/>
    </location>
</feature>
<feature type="compositionally biased region" description="Basic and acidic residues" evidence="1">
    <location>
        <begin position="1356"/>
        <end position="1367"/>
    </location>
</feature>
<feature type="region of interest" description="Disordered" evidence="1">
    <location>
        <begin position="928"/>
        <end position="948"/>
    </location>
</feature>